<dbReference type="Proteomes" id="UP000255515">
    <property type="component" value="Unassembled WGS sequence"/>
</dbReference>
<proteinExistence type="predicted"/>
<dbReference type="AlphaFoldDB" id="A0A376C0G2"/>
<dbReference type="RefSeq" id="WP_002689207.1">
    <property type="nucleotide sequence ID" value="NZ_UFTJ01000002.1"/>
</dbReference>
<dbReference type="InterPro" id="IPR014982">
    <property type="entry name" value="GSCFA"/>
</dbReference>
<dbReference type="GO" id="GO:0016788">
    <property type="term" value="F:hydrolase activity, acting on ester bonds"/>
    <property type="evidence" value="ECO:0007669"/>
    <property type="project" value="UniProtKB-ARBA"/>
</dbReference>
<dbReference type="PROSITE" id="PS51257">
    <property type="entry name" value="PROKAR_LIPOPROTEIN"/>
    <property type="match status" value="1"/>
</dbReference>
<organism evidence="2 3">
    <name type="scientific">Bergeyella zoohelcum</name>
    <dbReference type="NCBI Taxonomy" id="1015"/>
    <lineage>
        <taxon>Bacteria</taxon>
        <taxon>Pseudomonadati</taxon>
        <taxon>Bacteroidota</taxon>
        <taxon>Flavobacteriia</taxon>
        <taxon>Flavobacteriales</taxon>
        <taxon>Weeksellaceae</taxon>
        <taxon>Bergeyella</taxon>
    </lineage>
</organism>
<accession>A0A376C0G2</accession>
<sequence length="327" mass="38616">MKFRTEVFISEQSVKIQPNSAILSMGSCFADELAYVFKKSQFQILSNPYGTMFNPFSIAEAIERMEKNQSYSESDLLEYKGKIISLDHHTEFDGIFVEDVLKRINESLKAAHFFLQKTQFVFITLGTSFVHRFLPKDKWVANCHKIPNKFFEKQLLTEQQIRESIERIITSIKNICTDEVAVYFTVSPVRHTREGMVENQRSKSRLISALHDVVEQYDTVHYLPIYELMMDDLRDYRFYKEDMIHPSEQAFQYIFEKFSQVFFSPSALDFMDENMKIQQGLAHQPLDEKSIDYINFQRKLKERIKAQQAKVQHTIFSEELQKLPYLL</sequence>
<dbReference type="InterPro" id="IPR036514">
    <property type="entry name" value="SGNH_hydro_sf"/>
</dbReference>
<evidence type="ECO:0000313" key="3">
    <source>
        <dbReference type="Proteomes" id="UP000255515"/>
    </source>
</evidence>
<feature type="domain" description="GSCFA" evidence="1">
    <location>
        <begin position="22"/>
        <end position="258"/>
    </location>
</feature>
<name>A0A376C0G2_9FLAO</name>
<reference evidence="2 3" key="1">
    <citation type="submission" date="2018-06" db="EMBL/GenBank/DDBJ databases">
        <authorList>
            <consortium name="Pathogen Informatics"/>
            <person name="Doyle S."/>
        </authorList>
    </citation>
    <scope>NUCLEOTIDE SEQUENCE [LARGE SCALE GENOMIC DNA]</scope>
    <source>
        <strain evidence="2 3">NCTC11661</strain>
    </source>
</reference>
<dbReference type="Gene3D" id="3.40.50.1110">
    <property type="entry name" value="SGNH hydrolase"/>
    <property type="match status" value="1"/>
</dbReference>
<evidence type="ECO:0000259" key="1">
    <source>
        <dbReference type="Pfam" id="PF08885"/>
    </source>
</evidence>
<dbReference type="CDD" id="cd00229">
    <property type="entry name" value="SGNH_hydrolase"/>
    <property type="match status" value="1"/>
</dbReference>
<dbReference type="EMBL" id="UFTJ01000002">
    <property type="protein sequence ID" value="SSZ55562.1"/>
    <property type="molecule type" value="Genomic_DNA"/>
</dbReference>
<dbReference type="SUPFAM" id="SSF52266">
    <property type="entry name" value="SGNH hydrolase"/>
    <property type="match status" value="1"/>
</dbReference>
<gene>
    <name evidence="2" type="ORF">NCTC11661_00944</name>
</gene>
<dbReference type="Pfam" id="PF08885">
    <property type="entry name" value="GSCFA"/>
    <property type="match status" value="1"/>
</dbReference>
<evidence type="ECO:0000313" key="2">
    <source>
        <dbReference type="EMBL" id="SSZ55562.1"/>
    </source>
</evidence>
<protein>
    <submittedName>
        <fullName evidence="2">GSCFA family</fullName>
    </submittedName>
</protein>